<feature type="binding site" evidence="21">
    <location>
        <position position="1154"/>
    </location>
    <ligand>
        <name>S-adenosyl-L-methionine</name>
        <dbReference type="ChEBI" id="CHEBI:59789"/>
    </ligand>
</feature>
<dbReference type="EMBL" id="ADLD01000011">
    <property type="protein sequence ID" value="EHB92269.1"/>
    <property type="molecule type" value="Genomic_DNA"/>
</dbReference>
<comment type="domain">
    <text evidence="19">Modular enzyme with four functionally distinct domains. The isolated Hcy-binding domain catalyzes methyl transfer from free methylcobalamin to homocysteine. The Hcy-binding domain in association with the pterin-binding domain catalyzes the methylation of cob(I)alamin by methyltetrahydrofolate and the methylation of homocysteine. The B12-binding domain binds the cofactor. The AdoMet activation domain binds S-adenosyl-L-methionine. Under aerobic conditions cob(I)alamin can be converted to inactive cob(II)alamin. Reductive methylation by S-adenosyl-L-methionine and flavodoxin regenerates methylcobalamin.</text>
</comment>
<dbReference type="PROSITE" id="PS50972">
    <property type="entry name" value="PTERIN_BINDING"/>
    <property type="match status" value="1"/>
</dbReference>
<dbReference type="InterPro" id="IPR006158">
    <property type="entry name" value="Cobalamin-bd"/>
</dbReference>
<comment type="similarity">
    <text evidence="5">Belongs to the vitamin-B12 dependent methionine synthase family.</text>
</comment>
<dbReference type="InterPro" id="IPR037010">
    <property type="entry name" value="VitB12-dep_Met_synth_activ_sf"/>
</dbReference>
<dbReference type="EC" id="2.1.1.13" evidence="6 19"/>
<dbReference type="OrthoDB" id="9803687at2"/>
<evidence type="ECO:0000259" key="24">
    <source>
        <dbReference type="PROSITE" id="PS50970"/>
    </source>
</evidence>
<dbReference type="GO" id="GO:0042558">
    <property type="term" value="P:pteridine-containing compound metabolic process"/>
    <property type="evidence" value="ECO:0007669"/>
    <property type="project" value="InterPro"/>
</dbReference>
<feature type="domain" description="Pterin-binding" evidence="25">
    <location>
        <begin position="354"/>
        <end position="621"/>
    </location>
</feature>
<evidence type="ECO:0000256" key="8">
    <source>
        <dbReference type="ARBA" id="ARBA00022603"/>
    </source>
</evidence>
<dbReference type="InterPro" id="IPR050554">
    <property type="entry name" value="Met_Synthase/Corrinoid"/>
</dbReference>
<evidence type="ECO:0000256" key="23">
    <source>
        <dbReference type="SAM" id="MobiDB-lite"/>
    </source>
</evidence>
<evidence type="ECO:0000313" key="29">
    <source>
        <dbReference type="Proteomes" id="UP000006008"/>
    </source>
</evidence>
<evidence type="ECO:0000259" key="25">
    <source>
        <dbReference type="PROSITE" id="PS50972"/>
    </source>
</evidence>
<dbReference type="GO" id="GO:0005829">
    <property type="term" value="C:cytosol"/>
    <property type="evidence" value="ECO:0007669"/>
    <property type="project" value="TreeGrafter"/>
</dbReference>
<reference evidence="28 29" key="1">
    <citation type="submission" date="2011-08" db="EMBL/GenBank/DDBJ databases">
        <title>The Genome Sequence of Alistipes indistinctus YIT 12060.</title>
        <authorList>
            <consortium name="The Broad Institute Genome Sequencing Platform"/>
            <person name="Earl A."/>
            <person name="Ward D."/>
            <person name="Feldgarden M."/>
            <person name="Gevers D."/>
            <person name="Morotomi M."/>
            <person name="Young S.K."/>
            <person name="Zeng Q."/>
            <person name="Gargeya S."/>
            <person name="Fitzgerald M."/>
            <person name="Haas B."/>
            <person name="Abouelleil A."/>
            <person name="Alvarado L."/>
            <person name="Arachchi H.M."/>
            <person name="Berlin A."/>
            <person name="Brown A."/>
            <person name="Chapman S.B."/>
            <person name="Chen Z."/>
            <person name="Dunbar C."/>
            <person name="Freedman E."/>
            <person name="Gearin G."/>
            <person name="Gellesch M."/>
            <person name="Goldberg J."/>
            <person name="Griggs A."/>
            <person name="Gujja S."/>
            <person name="Heiman D."/>
            <person name="Howarth C."/>
            <person name="Larson L."/>
            <person name="Lui A."/>
            <person name="MacDonald P.J.P."/>
            <person name="Montmayeur A."/>
            <person name="Murphy C."/>
            <person name="Neiman D."/>
            <person name="Pearson M."/>
            <person name="Priest M."/>
            <person name="Roberts A."/>
            <person name="Saif S."/>
            <person name="Shea T."/>
            <person name="Shenoy N."/>
            <person name="Sisk P."/>
            <person name="Stolte C."/>
            <person name="Sykes S."/>
            <person name="Wortman J."/>
            <person name="Nusbaum C."/>
            <person name="Birren B."/>
        </authorList>
    </citation>
    <scope>NUCLEOTIDE SEQUENCE [LARGE SCALE GENOMIC DNA]</scope>
    <source>
        <strain evidence="28 29">YIT 12060</strain>
    </source>
</reference>
<keyword evidence="15 19" id="KW-0486">Methionine biosynthesis</keyword>
<dbReference type="GO" id="GO:0008270">
    <property type="term" value="F:zinc ion binding"/>
    <property type="evidence" value="ECO:0007669"/>
    <property type="project" value="UniProtKB-UniRule"/>
</dbReference>
<keyword evidence="9 19" id="KW-0028">Amino-acid biosynthesis</keyword>
<keyword evidence="16 19" id="KW-0170">Cobalt</keyword>
<keyword evidence="8 19" id="KW-0489">Methyltransferase</keyword>
<dbReference type="Pfam" id="PF02965">
    <property type="entry name" value="Met_synt_B12"/>
    <property type="match status" value="1"/>
</dbReference>
<feature type="domain" description="B12-binding" evidence="27">
    <location>
        <begin position="737"/>
        <end position="901"/>
    </location>
</feature>
<dbReference type="GO" id="GO:0032259">
    <property type="term" value="P:methylation"/>
    <property type="evidence" value="ECO:0007669"/>
    <property type="project" value="UniProtKB-KW"/>
</dbReference>
<evidence type="ECO:0000256" key="6">
    <source>
        <dbReference type="ARBA" id="ARBA00012032"/>
    </source>
</evidence>
<dbReference type="AlphaFoldDB" id="G5H874"/>
<dbReference type="RefSeq" id="WP_009133940.1">
    <property type="nucleotide sequence ID" value="NZ_CP102250.1"/>
</dbReference>
<dbReference type="Gene3D" id="3.20.20.20">
    <property type="entry name" value="Dihydropteroate synthase-like"/>
    <property type="match status" value="1"/>
</dbReference>
<evidence type="ECO:0000256" key="1">
    <source>
        <dbReference type="ARBA" id="ARBA00001700"/>
    </source>
</evidence>
<evidence type="ECO:0000256" key="3">
    <source>
        <dbReference type="ARBA" id="ARBA00001956"/>
    </source>
</evidence>
<comment type="pathway">
    <text evidence="4 19">Amino-acid biosynthesis; L-methionine biosynthesis via de novo pathway; L-methionine from L-homocysteine (MetH route): step 1/1.</text>
</comment>
<evidence type="ECO:0000256" key="14">
    <source>
        <dbReference type="ARBA" id="ARBA00022833"/>
    </source>
</evidence>
<keyword evidence="13 19" id="KW-0479">Metal-binding</keyword>
<sequence>MLKFSLLSELSRRILVLDGGLGTMVQAYGLGEQDYRGDMFRDWPVPLKGCNETLALTRPDVLTEIHEAYLQAGADIISTDSFNANALSLSDQMLDFYVYDICRAAASLARAAADRFTLSNPSKPRFVAGSVGPGNRSASISPDVNRPGARAVTFDELKQAYYDQVRGLVDGGADLILIETFFDTLNAKAAIFAVGELSRERKTRIPVMVSGTLTDVSGRTLSGQTVEAFYTSVHHGDVISVGLNCGLGAEKMRPYIERLAAVAACAVSAHPNAGLPDKEGHYDETPEMMAETVEQYLSAGLLNIVGGCCGTTPVHIAAIAAVAARTTPRTIPEPDGNLLLSGLEPLRIASGPEPLTVGLQADATVSPEFAVAIRDKRYETAANAMRAAIETGSPLAAVCVDDAMGAGPAAIRDLLNIAMATPETARVPVAILSSDWKTLEAGMQCVQGKPLIGPLSLADGDEEFVRRVSLAARYGAAVLVALADEEGDARSYRRKTSVAARVAGLLERTGFPSCDVAVDPGVCPVPASGIGEEDTSGMPSDFFDACRGIRQQYPQWKLCGRIGVVSDRYRPDPGVCRALNGVWLSRAAEAGLDLAFADEDALRSVEEIPEELLGLCEKAIAGSDAASVAALTDYVLGHNPEAERLRSLFRDLKDRTAVTVPGEGSGQDGGTETGGAGDSIGYAKETATGLTPLWLEPLAGLGELYRAGTIPFALLERGISVVTGALPDGVAACSRGWGRVLMATVGDDGYDPGRAALKTLLLVSGCRVEDMGLVREPRRIIERCLNLPETGAAMTGKTAGSTDKSPETTVPGVVGDTNRFDAVLLRGVSARGVGQIAFLLAVAQKQGLQIPFLVGGPAASALQTAVGLAPQYGAGAVLYGGEPVATWRALRRIASPEKDMFLIDVQMEQMALREEYADRAKNKPFRTLSEARAHALKPDFGTVRLPAKTGREVFADYDLKRLVPLINWSYFFGLAGLPGRYPDLLDDPVKGVQARQLYDDARQLLDEVTESGVLHARGIVALYPARRDGDDIVLYEDTACTRELHRLPQLRNQQTSQAVNLSLADFVAPVDGDAPDCVGLYALTLGDGLATWITRCREEGSESRAKLAELLAGRLCEAFAEELHRYARIHLWGIEQEGQLSTEELLAGDYPGIRPAFGIPSCPDRSYRETVFRLLGVPAAIGMRLNENFDMEPAPAACGLIFASAEARNFSVGQIDAEQLETYARRRNMPVELLRKLIRQYIQS</sequence>
<dbReference type="Proteomes" id="UP000006008">
    <property type="component" value="Unassembled WGS sequence"/>
</dbReference>
<feature type="region of interest" description="Disordered" evidence="23">
    <location>
        <begin position="658"/>
        <end position="680"/>
    </location>
</feature>
<dbReference type="PROSITE" id="PS51332">
    <property type="entry name" value="B12_BINDING"/>
    <property type="match status" value="1"/>
</dbReference>
<evidence type="ECO:0000256" key="15">
    <source>
        <dbReference type="ARBA" id="ARBA00023167"/>
    </source>
</evidence>
<dbReference type="FunFam" id="3.20.20.330:FF:000001">
    <property type="entry name" value="Methionine synthase"/>
    <property type="match status" value="1"/>
</dbReference>
<dbReference type="InterPro" id="IPR036724">
    <property type="entry name" value="Cobalamin-bd_sf"/>
</dbReference>
<comment type="cofactor">
    <cofactor evidence="3 19">
        <name>methylcob(III)alamin</name>
        <dbReference type="ChEBI" id="CHEBI:28115"/>
    </cofactor>
</comment>
<dbReference type="SUPFAM" id="SSF51717">
    <property type="entry name" value="Dihydropteroate synthetase-like"/>
    <property type="match status" value="1"/>
</dbReference>
<evidence type="ECO:0000259" key="26">
    <source>
        <dbReference type="PROSITE" id="PS50974"/>
    </source>
</evidence>
<evidence type="ECO:0000256" key="20">
    <source>
        <dbReference type="PIRSR" id="PIRSR000381-1"/>
    </source>
</evidence>
<keyword evidence="29" id="KW-1185">Reference proteome</keyword>
<dbReference type="SUPFAM" id="SSF56507">
    <property type="entry name" value="Methionine synthase activation domain-like"/>
    <property type="match status" value="1"/>
</dbReference>
<keyword evidence="14 19" id="KW-0862">Zinc</keyword>
<feature type="binding site" evidence="20 22">
    <location>
        <position position="308"/>
    </location>
    <ligand>
        <name>Zn(2+)</name>
        <dbReference type="ChEBI" id="CHEBI:29105"/>
    </ligand>
</feature>
<comment type="catalytic activity">
    <reaction evidence="1 19">
        <text>(6S)-5-methyl-5,6,7,8-tetrahydrofolate + L-homocysteine = (6S)-5,6,7,8-tetrahydrofolate + L-methionine</text>
        <dbReference type="Rhea" id="RHEA:11172"/>
        <dbReference type="ChEBI" id="CHEBI:18608"/>
        <dbReference type="ChEBI" id="CHEBI:57453"/>
        <dbReference type="ChEBI" id="CHEBI:57844"/>
        <dbReference type="ChEBI" id="CHEBI:58199"/>
        <dbReference type="EC" id="2.1.1.13"/>
    </reaction>
</comment>
<evidence type="ECO:0000256" key="7">
    <source>
        <dbReference type="ARBA" id="ARBA00013998"/>
    </source>
</evidence>
<evidence type="ECO:0000259" key="27">
    <source>
        <dbReference type="PROSITE" id="PS51332"/>
    </source>
</evidence>
<dbReference type="PATRIC" id="fig|742725.3.peg.1199"/>
<feature type="binding site" evidence="20 22">
    <location>
        <position position="309"/>
    </location>
    <ligand>
        <name>Zn(2+)</name>
        <dbReference type="ChEBI" id="CHEBI:29105"/>
    </ligand>
</feature>
<evidence type="ECO:0000256" key="22">
    <source>
        <dbReference type="PROSITE-ProRule" id="PRU00333"/>
    </source>
</evidence>
<dbReference type="InterPro" id="IPR036589">
    <property type="entry name" value="HCY_dom_sf"/>
</dbReference>
<evidence type="ECO:0000256" key="11">
    <source>
        <dbReference type="ARBA" id="ARBA00022679"/>
    </source>
</evidence>
<dbReference type="InterPro" id="IPR004223">
    <property type="entry name" value="VitB12-dep_Met_synth_activ_dom"/>
</dbReference>
<name>G5H874_9BACT</name>
<evidence type="ECO:0000256" key="5">
    <source>
        <dbReference type="ARBA" id="ARBA00010398"/>
    </source>
</evidence>
<dbReference type="UniPathway" id="UPA00051">
    <property type="reaction ID" value="UER00081"/>
</dbReference>
<dbReference type="HOGENOM" id="CLU_004914_2_0_10"/>
<feature type="binding site" evidence="20 22">
    <location>
        <position position="245"/>
    </location>
    <ligand>
        <name>Zn(2+)</name>
        <dbReference type="ChEBI" id="CHEBI:29105"/>
    </ligand>
</feature>
<dbReference type="eggNOG" id="COG1410">
    <property type="taxonomic scope" value="Bacteria"/>
</dbReference>
<keyword evidence="12 19" id="KW-0949">S-adenosyl-L-methionine</keyword>
<dbReference type="Gene3D" id="3.10.196.10">
    <property type="entry name" value="Vitamin B12-dependent methionine synthase, activation domain"/>
    <property type="match status" value="1"/>
</dbReference>
<feature type="compositionally biased region" description="Gly residues" evidence="23">
    <location>
        <begin position="663"/>
        <end position="678"/>
    </location>
</feature>
<dbReference type="GO" id="GO:0031419">
    <property type="term" value="F:cobalamin binding"/>
    <property type="evidence" value="ECO:0007669"/>
    <property type="project" value="UniProtKB-UniRule"/>
</dbReference>
<dbReference type="InterPro" id="IPR003726">
    <property type="entry name" value="HCY_dom"/>
</dbReference>
<evidence type="ECO:0000256" key="2">
    <source>
        <dbReference type="ARBA" id="ARBA00001947"/>
    </source>
</evidence>
<evidence type="ECO:0000256" key="9">
    <source>
        <dbReference type="ARBA" id="ARBA00022605"/>
    </source>
</evidence>
<dbReference type="eggNOG" id="COG0646">
    <property type="taxonomic scope" value="Bacteria"/>
</dbReference>
<evidence type="ECO:0000313" key="28">
    <source>
        <dbReference type="EMBL" id="EHB92269.1"/>
    </source>
</evidence>
<feature type="domain" description="AdoMet activation" evidence="26">
    <location>
        <begin position="919"/>
        <end position="1244"/>
    </location>
</feature>
<organism evidence="28 29">
    <name type="scientific">Alistipes indistinctus YIT 12060</name>
    <dbReference type="NCBI Taxonomy" id="742725"/>
    <lineage>
        <taxon>Bacteria</taxon>
        <taxon>Pseudomonadati</taxon>
        <taxon>Bacteroidota</taxon>
        <taxon>Bacteroidia</taxon>
        <taxon>Bacteroidales</taxon>
        <taxon>Rikenellaceae</taxon>
        <taxon>Alistipes</taxon>
    </lineage>
</organism>
<dbReference type="STRING" id="742725.HMPREF9450_01134"/>
<evidence type="ECO:0000256" key="21">
    <source>
        <dbReference type="PIRSR" id="PIRSR000381-2"/>
    </source>
</evidence>
<evidence type="ECO:0000256" key="10">
    <source>
        <dbReference type="ARBA" id="ARBA00022628"/>
    </source>
</evidence>
<dbReference type="PANTHER" id="PTHR45833">
    <property type="entry name" value="METHIONINE SYNTHASE"/>
    <property type="match status" value="1"/>
</dbReference>
<feature type="domain" description="Hcy-binding" evidence="24">
    <location>
        <begin position="3"/>
        <end position="323"/>
    </location>
</feature>
<dbReference type="Gene3D" id="1.10.288.10">
    <property type="entry name" value="Cobalamin-dependent Methionine Synthase, domain 2"/>
    <property type="match status" value="1"/>
</dbReference>
<evidence type="ECO:0000256" key="19">
    <source>
        <dbReference type="PIRNR" id="PIRNR000381"/>
    </source>
</evidence>
<dbReference type="Pfam" id="PF02574">
    <property type="entry name" value="S-methyl_trans"/>
    <property type="match status" value="1"/>
</dbReference>
<evidence type="ECO:0000256" key="16">
    <source>
        <dbReference type="ARBA" id="ARBA00023285"/>
    </source>
</evidence>
<evidence type="ECO:0000256" key="17">
    <source>
        <dbReference type="ARBA" id="ARBA00025552"/>
    </source>
</evidence>
<dbReference type="SUPFAM" id="SSF52242">
    <property type="entry name" value="Cobalamin (vitamin B12)-binding domain"/>
    <property type="match status" value="1"/>
</dbReference>
<keyword evidence="11 19" id="KW-0808">Transferase</keyword>
<comment type="function">
    <text evidence="17 19">Catalyzes the transfer of a methyl group from methyl-cobalamin to homocysteine, yielding enzyme-bound cob(I)alamin and methionine. Subsequently, remethylates the cofactor using methyltetrahydrofolate.</text>
</comment>
<dbReference type="InterPro" id="IPR000489">
    <property type="entry name" value="Pterin-binding_dom"/>
</dbReference>
<dbReference type="GO" id="GO:0008705">
    <property type="term" value="F:methionine synthase activity"/>
    <property type="evidence" value="ECO:0007669"/>
    <property type="project" value="UniProtKB-UniRule"/>
</dbReference>
<evidence type="ECO:0000256" key="18">
    <source>
        <dbReference type="ARBA" id="ARBA00031040"/>
    </source>
</evidence>
<evidence type="ECO:0000256" key="4">
    <source>
        <dbReference type="ARBA" id="ARBA00005178"/>
    </source>
</evidence>
<proteinExistence type="inferred from homology"/>
<dbReference type="Gene3D" id="3.20.20.330">
    <property type="entry name" value="Homocysteine-binding-like domain"/>
    <property type="match status" value="1"/>
</dbReference>
<dbReference type="PIRSF" id="PIRSF000381">
    <property type="entry name" value="MetH"/>
    <property type="match status" value="1"/>
</dbReference>
<evidence type="ECO:0000256" key="12">
    <source>
        <dbReference type="ARBA" id="ARBA00022691"/>
    </source>
</evidence>
<keyword evidence="10 19" id="KW-0846">Cobalamin</keyword>
<dbReference type="GeneID" id="92815841"/>
<accession>G5H874</accession>
<dbReference type="PROSITE" id="PS50970">
    <property type="entry name" value="HCY"/>
    <property type="match status" value="1"/>
</dbReference>
<dbReference type="InterPro" id="IPR011822">
    <property type="entry name" value="MetH"/>
</dbReference>
<evidence type="ECO:0000256" key="13">
    <source>
        <dbReference type="ARBA" id="ARBA00022723"/>
    </source>
</evidence>
<dbReference type="SUPFAM" id="SSF82282">
    <property type="entry name" value="Homocysteine S-methyltransferase"/>
    <property type="match status" value="1"/>
</dbReference>
<protein>
    <recommendedName>
        <fullName evidence="7 19">Methionine synthase</fullName>
        <ecNumber evidence="6 19">2.1.1.13</ecNumber>
    </recommendedName>
    <alternativeName>
        <fullName evidence="18 19">5-methyltetrahydrofolate--homocysteine methyltransferase</fullName>
    </alternativeName>
</protein>
<dbReference type="Pfam" id="PF00809">
    <property type="entry name" value="Pterin_bind"/>
    <property type="match status" value="1"/>
</dbReference>
<gene>
    <name evidence="28" type="ORF">HMPREF9450_01134</name>
</gene>
<dbReference type="InterPro" id="IPR011005">
    <property type="entry name" value="Dihydropteroate_synth-like_sf"/>
</dbReference>
<dbReference type="PROSITE" id="PS50974">
    <property type="entry name" value="ADOMET_ACTIVATION"/>
    <property type="match status" value="1"/>
</dbReference>
<comment type="caution">
    <text evidence="28">The sequence shown here is derived from an EMBL/GenBank/DDBJ whole genome shotgun (WGS) entry which is preliminary data.</text>
</comment>
<comment type="cofactor">
    <cofactor evidence="2 19 22">
        <name>Zn(2+)</name>
        <dbReference type="ChEBI" id="CHEBI:29105"/>
    </cofactor>
</comment>